<dbReference type="InterPro" id="IPR013083">
    <property type="entry name" value="Znf_RING/FYVE/PHD"/>
</dbReference>
<accession>A0AAN8XF68</accession>
<evidence type="ECO:0000259" key="5">
    <source>
        <dbReference type="PROSITE" id="PS50089"/>
    </source>
</evidence>
<dbReference type="EMBL" id="JAXCGZ010003791">
    <property type="protein sequence ID" value="KAK7083187.1"/>
    <property type="molecule type" value="Genomic_DNA"/>
</dbReference>
<evidence type="ECO:0000256" key="2">
    <source>
        <dbReference type="ARBA" id="ARBA00022771"/>
    </source>
</evidence>
<dbReference type="InterPro" id="IPR029000">
    <property type="entry name" value="Cyclophilin-like_dom_sf"/>
</dbReference>
<keyword evidence="3" id="KW-0862">Zinc</keyword>
<evidence type="ECO:0000313" key="7">
    <source>
        <dbReference type="Proteomes" id="UP001381693"/>
    </source>
</evidence>
<evidence type="ECO:0000256" key="3">
    <source>
        <dbReference type="ARBA" id="ARBA00022833"/>
    </source>
</evidence>
<keyword evidence="2 4" id="KW-0863">Zinc-finger</keyword>
<dbReference type="InterPro" id="IPR052667">
    <property type="entry name" value="E3_ubiquitin-ligase_RING"/>
</dbReference>
<dbReference type="Gene3D" id="3.30.40.10">
    <property type="entry name" value="Zinc/RING finger domain, C3HC4 (zinc finger)"/>
    <property type="match status" value="1"/>
</dbReference>
<keyword evidence="7" id="KW-1185">Reference proteome</keyword>
<organism evidence="6 7">
    <name type="scientific">Halocaridina rubra</name>
    <name type="common">Hawaiian red shrimp</name>
    <dbReference type="NCBI Taxonomy" id="373956"/>
    <lineage>
        <taxon>Eukaryota</taxon>
        <taxon>Metazoa</taxon>
        <taxon>Ecdysozoa</taxon>
        <taxon>Arthropoda</taxon>
        <taxon>Crustacea</taxon>
        <taxon>Multicrustacea</taxon>
        <taxon>Malacostraca</taxon>
        <taxon>Eumalacostraca</taxon>
        <taxon>Eucarida</taxon>
        <taxon>Decapoda</taxon>
        <taxon>Pleocyemata</taxon>
        <taxon>Caridea</taxon>
        <taxon>Atyoidea</taxon>
        <taxon>Atyidae</taxon>
        <taxon>Halocaridina</taxon>
    </lineage>
</organism>
<keyword evidence="1" id="KW-0479">Metal-binding</keyword>
<reference evidence="6 7" key="1">
    <citation type="submission" date="2023-11" db="EMBL/GenBank/DDBJ databases">
        <title>Halocaridina rubra genome assembly.</title>
        <authorList>
            <person name="Smith C."/>
        </authorList>
    </citation>
    <scope>NUCLEOTIDE SEQUENCE [LARGE SCALE GENOMIC DNA]</scope>
    <source>
        <strain evidence="6">EP-1</strain>
        <tissue evidence="6">Whole</tissue>
    </source>
</reference>
<gene>
    <name evidence="6" type="ORF">SK128_013132</name>
</gene>
<sequence length="270" mass="30034">MDTHDRIIRVHADESDVMEDAVTCSICSEEYKSGKHDPLIFPCGHTFCRQCIEGVKKTKNIACPTCREPCDESKINELAMNYSILSLSENLTHFKWPTLSVLLSEKTPHAFMDLAIGQQYLGRVYIEVWGHLKRSQHFLVLCLGLQGPCYKGGTFRSSHKDDFKERICGCYYKGLDGTFSTKGIMENLEWDGEYAGKSYEGLVVGTSGGRSDMDALFSIYTKVKSRATCFCPFGEVVSGLDVVKQALMHDPVSDVSIKGCGIVIPSSLLK</sequence>
<proteinExistence type="predicted"/>
<feature type="domain" description="RING-type" evidence="5">
    <location>
        <begin position="24"/>
        <end position="67"/>
    </location>
</feature>
<dbReference type="Proteomes" id="UP001381693">
    <property type="component" value="Unassembled WGS sequence"/>
</dbReference>
<dbReference type="PROSITE" id="PS50089">
    <property type="entry name" value="ZF_RING_2"/>
    <property type="match status" value="1"/>
</dbReference>
<dbReference type="SMART" id="SM00184">
    <property type="entry name" value="RING"/>
    <property type="match status" value="1"/>
</dbReference>
<protein>
    <recommendedName>
        <fullName evidence="5">RING-type domain-containing protein</fullName>
    </recommendedName>
</protein>
<evidence type="ECO:0000256" key="4">
    <source>
        <dbReference type="PROSITE-ProRule" id="PRU00175"/>
    </source>
</evidence>
<name>A0AAN8XF68_HALRR</name>
<dbReference type="InterPro" id="IPR027370">
    <property type="entry name" value="Znf-RING_euk"/>
</dbReference>
<dbReference type="PROSITE" id="PS00518">
    <property type="entry name" value="ZF_RING_1"/>
    <property type="match status" value="1"/>
</dbReference>
<comment type="caution">
    <text evidence="6">The sequence shown here is derived from an EMBL/GenBank/DDBJ whole genome shotgun (WGS) entry which is preliminary data.</text>
</comment>
<dbReference type="InterPro" id="IPR017907">
    <property type="entry name" value="Znf_RING_CS"/>
</dbReference>
<dbReference type="Gene3D" id="2.40.100.10">
    <property type="entry name" value="Cyclophilin-like"/>
    <property type="match status" value="1"/>
</dbReference>
<dbReference type="PANTHER" id="PTHR47156:SF10">
    <property type="entry name" value="E3 UBIQUITIN-PROTEIN LIGASE TRIM-21-RELATED"/>
    <property type="match status" value="1"/>
</dbReference>
<dbReference type="Pfam" id="PF13445">
    <property type="entry name" value="zf-RING_UBOX"/>
    <property type="match status" value="1"/>
</dbReference>
<dbReference type="InterPro" id="IPR001841">
    <property type="entry name" value="Znf_RING"/>
</dbReference>
<dbReference type="GO" id="GO:0008270">
    <property type="term" value="F:zinc ion binding"/>
    <property type="evidence" value="ECO:0007669"/>
    <property type="project" value="UniProtKB-KW"/>
</dbReference>
<dbReference type="PANTHER" id="PTHR47156">
    <property type="entry name" value="PROTEIN CBG20824"/>
    <property type="match status" value="1"/>
</dbReference>
<dbReference type="SUPFAM" id="SSF57850">
    <property type="entry name" value="RING/U-box"/>
    <property type="match status" value="1"/>
</dbReference>
<dbReference type="AlphaFoldDB" id="A0AAN8XF68"/>
<dbReference type="SUPFAM" id="SSF50891">
    <property type="entry name" value="Cyclophilin-like"/>
    <property type="match status" value="1"/>
</dbReference>
<evidence type="ECO:0000256" key="1">
    <source>
        <dbReference type="ARBA" id="ARBA00022723"/>
    </source>
</evidence>
<evidence type="ECO:0000313" key="6">
    <source>
        <dbReference type="EMBL" id="KAK7083187.1"/>
    </source>
</evidence>